<feature type="compositionally biased region" description="Basic and acidic residues" evidence="1">
    <location>
        <begin position="19"/>
        <end position="33"/>
    </location>
</feature>
<reference evidence="2" key="1">
    <citation type="journal article" date="2022" name="bioRxiv">
        <title>Sequencing and chromosome-scale assembly of the giantPleurodeles waltlgenome.</title>
        <authorList>
            <person name="Brown T."/>
            <person name="Elewa A."/>
            <person name="Iarovenko S."/>
            <person name="Subramanian E."/>
            <person name="Araus A.J."/>
            <person name="Petzold A."/>
            <person name="Susuki M."/>
            <person name="Suzuki K.-i.T."/>
            <person name="Hayashi T."/>
            <person name="Toyoda A."/>
            <person name="Oliveira C."/>
            <person name="Osipova E."/>
            <person name="Leigh N.D."/>
            <person name="Simon A."/>
            <person name="Yun M.H."/>
        </authorList>
    </citation>
    <scope>NUCLEOTIDE SEQUENCE</scope>
    <source>
        <strain evidence="2">20211129_DDA</strain>
        <tissue evidence="2">Liver</tissue>
    </source>
</reference>
<dbReference type="EMBL" id="JANPWB010000003">
    <property type="protein sequence ID" value="KAJ1200735.1"/>
    <property type="molecule type" value="Genomic_DNA"/>
</dbReference>
<name>A0AAV7VGM7_PLEWA</name>
<accession>A0AAV7VGM7</accession>
<organism evidence="2 3">
    <name type="scientific">Pleurodeles waltl</name>
    <name type="common">Iberian ribbed newt</name>
    <dbReference type="NCBI Taxonomy" id="8319"/>
    <lineage>
        <taxon>Eukaryota</taxon>
        <taxon>Metazoa</taxon>
        <taxon>Chordata</taxon>
        <taxon>Craniata</taxon>
        <taxon>Vertebrata</taxon>
        <taxon>Euteleostomi</taxon>
        <taxon>Amphibia</taxon>
        <taxon>Batrachia</taxon>
        <taxon>Caudata</taxon>
        <taxon>Salamandroidea</taxon>
        <taxon>Salamandridae</taxon>
        <taxon>Pleurodelinae</taxon>
        <taxon>Pleurodeles</taxon>
    </lineage>
</organism>
<comment type="caution">
    <text evidence="2">The sequence shown here is derived from an EMBL/GenBank/DDBJ whole genome shotgun (WGS) entry which is preliminary data.</text>
</comment>
<dbReference type="Proteomes" id="UP001066276">
    <property type="component" value="Chromosome 2_1"/>
</dbReference>
<evidence type="ECO:0000313" key="2">
    <source>
        <dbReference type="EMBL" id="KAJ1200735.1"/>
    </source>
</evidence>
<protein>
    <submittedName>
        <fullName evidence="2">Uncharacterized protein</fullName>
    </submittedName>
</protein>
<dbReference type="AlphaFoldDB" id="A0AAV7VGM7"/>
<keyword evidence="3" id="KW-1185">Reference proteome</keyword>
<sequence length="135" mass="15348">MPQRRRRPAAHQNGAEEPSIPREEQYNATEIRRAAPAAQEAPSENSGQASGEAWPIQLKQDDQFGRTPLASIQKDGTYFSVSPRLTPDFKMAAEAMSQHDVLRVRAAVHTHMNQYTIQSPPKNKIYQERPWRRNA</sequence>
<proteinExistence type="predicted"/>
<feature type="region of interest" description="Disordered" evidence="1">
    <location>
        <begin position="1"/>
        <end position="58"/>
    </location>
</feature>
<gene>
    <name evidence="2" type="ORF">NDU88_004556</name>
</gene>
<evidence type="ECO:0000256" key="1">
    <source>
        <dbReference type="SAM" id="MobiDB-lite"/>
    </source>
</evidence>
<evidence type="ECO:0000313" key="3">
    <source>
        <dbReference type="Proteomes" id="UP001066276"/>
    </source>
</evidence>